<reference evidence="2" key="1">
    <citation type="journal article" date="2022" name="bioRxiv">
        <title>Sequencing and chromosome-scale assembly of the giantPleurodeles waltlgenome.</title>
        <authorList>
            <person name="Brown T."/>
            <person name="Elewa A."/>
            <person name="Iarovenko S."/>
            <person name="Subramanian E."/>
            <person name="Araus A.J."/>
            <person name="Petzold A."/>
            <person name="Susuki M."/>
            <person name="Suzuki K.-i.T."/>
            <person name="Hayashi T."/>
            <person name="Toyoda A."/>
            <person name="Oliveira C."/>
            <person name="Osipova E."/>
            <person name="Leigh N.D."/>
            <person name="Simon A."/>
            <person name="Yun M.H."/>
        </authorList>
    </citation>
    <scope>NUCLEOTIDE SEQUENCE</scope>
    <source>
        <strain evidence="2">20211129_DDA</strain>
        <tissue evidence="2">Liver</tissue>
    </source>
</reference>
<protein>
    <submittedName>
        <fullName evidence="2">Uncharacterized protein</fullName>
    </submittedName>
</protein>
<gene>
    <name evidence="2" type="ORF">NDU88_001904</name>
</gene>
<feature type="region of interest" description="Disordered" evidence="1">
    <location>
        <begin position="63"/>
        <end position="85"/>
    </location>
</feature>
<evidence type="ECO:0000313" key="3">
    <source>
        <dbReference type="Proteomes" id="UP001066276"/>
    </source>
</evidence>
<evidence type="ECO:0000313" key="2">
    <source>
        <dbReference type="EMBL" id="KAJ1161418.1"/>
    </source>
</evidence>
<name>A0AAV7SE38_PLEWA</name>
<comment type="caution">
    <text evidence="2">The sequence shown here is derived from an EMBL/GenBank/DDBJ whole genome shotgun (WGS) entry which is preliminary data.</text>
</comment>
<accession>A0AAV7SE38</accession>
<dbReference type="AlphaFoldDB" id="A0AAV7SE38"/>
<dbReference type="Proteomes" id="UP001066276">
    <property type="component" value="Chromosome 4_2"/>
</dbReference>
<evidence type="ECO:0000256" key="1">
    <source>
        <dbReference type="SAM" id="MobiDB-lite"/>
    </source>
</evidence>
<sequence length="85" mass="9048">MEPYIVARSSVCEGSPEVPGATRASLGPQIVSGAVAAASAWYIVQWYSPAMPLTVDAIPYRSGKEPRGVRTSSNADGEQKYCTQK</sequence>
<feature type="compositionally biased region" description="Polar residues" evidence="1">
    <location>
        <begin position="70"/>
        <end position="85"/>
    </location>
</feature>
<organism evidence="2 3">
    <name type="scientific">Pleurodeles waltl</name>
    <name type="common">Iberian ribbed newt</name>
    <dbReference type="NCBI Taxonomy" id="8319"/>
    <lineage>
        <taxon>Eukaryota</taxon>
        <taxon>Metazoa</taxon>
        <taxon>Chordata</taxon>
        <taxon>Craniata</taxon>
        <taxon>Vertebrata</taxon>
        <taxon>Euteleostomi</taxon>
        <taxon>Amphibia</taxon>
        <taxon>Batrachia</taxon>
        <taxon>Caudata</taxon>
        <taxon>Salamandroidea</taxon>
        <taxon>Salamandridae</taxon>
        <taxon>Pleurodelinae</taxon>
        <taxon>Pleurodeles</taxon>
    </lineage>
</organism>
<dbReference type="EMBL" id="JANPWB010000008">
    <property type="protein sequence ID" value="KAJ1161418.1"/>
    <property type="molecule type" value="Genomic_DNA"/>
</dbReference>
<keyword evidence="3" id="KW-1185">Reference proteome</keyword>
<proteinExistence type="predicted"/>